<dbReference type="FunFam" id="3.40.50.2300:FF:000001">
    <property type="entry name" value="DNA-binding response regulator PhoB"/>
    <property type="match status" value="1"/>
</dbReference>
<dbReference type="CDD" id="cd17574">
    <property type="entry name" value="REC_OmpR"/>
    <property type="match status" value="1"/>
</dbReference>
<dbReference type="KEGG" id="gfe:Gferi_14455"/>
<dbReference type="Proteomes" id="UP000095743">
    <property type="component" value="Chromosome"/>
</dbReference>
<dbReference type="Gene3D" id="3.40.50.2300">
    <property type="match status" value="1"/>
</dbReference>
<evidence type="ECO:0000313" key="13">
    <source>
        <dbReference type="Proteomes" id="UP000095743"/>
    </source>
</evidence>
<evidence type="ECO:0000256" key="5">
    <source>
        <dbReference type="ARBA" id="ARBA00023125"/>
    </source>
</evidence>
<dbReference type="CDD" id="cd00383">
    <property type="entry name" value="trans_reg_C"/>
    <property type="match status" value="1"/>
</dbReference>
<reference evidence="12 13" key="1">
    <citation type="submission" date="2016-09" db="EMBL/GenBank/DDBJ databases">
        <title>Genomic analysis reveals versatility of anaerobic energy metabolism of Geosporobacter ferrireducens IRF9 of phylum Firmicutes.</title>
        <authorList>
            <person name="Kim S.-J."/>
        </authorList>
    </citation>
    <scope>NUCLEOTIDE SEQUENCE [LARGE SCALE GENOMIC DNA]</scope>
    <source>
        <strain evidence="12 13">IRF9</strain>
    </source>
</reference>
<keyword evidence="3" id="KW-0902">Two-component regulatory system</keyword>
<evidence type="ECO:0000256" key="9">
    <source>
        <dbReference type="PROSITE-ProRule" id="PRU01091"/>
    </source>
</evidence>
<evidence type="ECO:0000259" key="10">
    <source>
        <dbReference type="PROSITE" id="PS50110"/>
    </source>
</evidence>
<dbReference type="Gene3D" id="1.10.10.10">
    <property type="entry name" value="Winged helix-like DNA-binding domain superfamily/Winged helix DNA-binding domain"/>
    <property type="match status" value="1"/>
</dbReference>
<keyword evidence="2 8" id="KW-0597">Phosphoprotein</keyword>
<dbReference type="GO" id="GO:0000976">
    <property type="term" value="F:transcription cis-regulatory region binding"/>
    <property type="evidence" value="ECO:0007669"/>
    <property type="project" value="TreeGrafter"/>
</dbReference>
<dbReference type="GO" id="GO:0000156">
    <property type="term" value="F:phosphorelay response regulator activity"/>
    <property type="evidence" value="ECO:0007669"/>
    <property type="project" value="TreeGrafter"/>
</dbReference>
<dbReference type="OrthoDB" id="9790442at2"/>
<dbReference type="SUPFAM" id="SSF52172">
    <property type="entry name" value="CheY-like"/>
    <property type="match status" value="1"/>
</dbReference>
<dbReference type="PANTHER" id="PTHR48111:SF73">
    <property type="entry name" value="ALKALINE PHOSPHATASE SYNTHESIS TRANSCRIPTIONAL REGULATORY PROTEIN PHOP"/>
    <property type="match status" value="1"/>
</dbReference>
<organism evidence="12 13">
    <name type="scientific">Geosporobacter ferrireducens</name>
    <dbReference type="NCBI Taxonomy" id="1424294"/>
    <lineage>
        <taxon>Bacteria</taxon>
        <taxon>Bacillati</taxon>
        <taxon>Bacillota</taxon>
        <taxon>Clostridia</taxon>
        <taxon>Peptostreptococcales</taxon>
        <taxon>Thermotaleaceae</taxon>
        <taxon>Geosporobacter</taxon>
    </lineage>
</organism>
<evidence type="ECO:0000256" key="4">
    <source>
        <dbReference type="ARBA" id="ARBA00023015"/>
    </source>
</evidence>
<dbReference type="GO" id="GO:0032993">
    <property type="term" value="C:protein-DNA complex"/>
    <property type="evidence" value="ECO:0007669"/>
    <property type="project" value="TreeGrafter"/>
</dbReference>
<dbReference type="SMART" id="SM00448">
    <property type="entry name" value="REC"/>
    <property type="match status" value="1"/>
</dbReference>
<dbReference type="AlphaFoldDB" id="A0A1D8GID6"/>
<accession>A0A1D8GID6</accession>
<dbReference type="PANTHER" id="PTHR48111">
    <property type="entry name" value="REGULATOR OF RPOS"/>
    <property type="match status" value="1"/>
</dbReference>
<dbReference type="SMART" id="SM00862">
    <property type="entry name" value="Trans_reg_C"/>
    <property type="match status" value="1"/>
</dbReference>
<dbReference type="PROSITE" id="PS51755">
    <property type="entry name" value="OMPR_PHOB"/>
    <property type="match status" value="1"/>
</dbReference>
<feature type="modified residue" description="4-aspartylphosphate" evidence="8">
    <location>
        <position position="53"/>
    </location>
</feature>
<dbReference type="InterPro" id="IPR001789">
    <property type="entry name" value="Sig_transdc_resp-reg_receiver"/>
</dbReference>
<keyword evidence="5 9" id="KW-0238">DNA-binding</keyword>
<evidence type="ECO:0000256" key="1">
    <source>
        <dbReference type="ARBA" id="ARBA00018672"/>
    </source>
</evidence>
<dbReference type="InterPro" id="IPR001867">
    <property type="entry name" value="OmpR/PhoB-type_DNA-bd"/>
</dbReference>
<keyword evidence="6" id="KW-0804">Transcription</keyword>
<dbReference type="STRING" id="1424294.Gferi_14455"/>
<name>A0A1D8GID6_9FIRM</name>
<feature type="DNA-binding region" description="OmpR/PhoB-type" evidence="9">
    <location>
        <begin position="128"/>
        <end position="224"/>
    </location>
</feature>
<dbReference type="GO" id="GO:0005829">
    <property type="term" value="C:cytosol"/>
    <property type="evidence" value="ECO:0007669"/>
    <property type="project" value="TreeGrafter"/>
</dbReference>
<evidence type="ECO:0000259" key="11">
    <source>
        <dbReference type="PROSITE" id="PS51755"/>
    </source>
</evidence>
<evidence type="ECO:0000256" key="3">
    <source>
        <dbReference type="ARBA" id="ARBA00023012"/>
    </source>
</evidence>
<dbReference type="EMBL" id="CP017269">
    <property type="protein sequence ID" value="AOT70669.1"/>
    <property type="molecule type" value="Genomic_DNA"/>
</dbReference>
<dbReference type="InterPro" id="IPR039420">
    <property type="entry name" value="WalR-like"/>
</dbReference>
<comment type="function">
    <text evidence="7">May play the central regulatory role in sporulation. It may be an element of the effector pathway responsible for the activation of sporulation genes in response to nutritional stress. Spo0A may act in concert with spo0H (a sigma factor) to control the expression of some genes that are critical to the sporulation process.</text>
</comment>
<dbReference type="Pfam" id="PF00486">
    <property type="entry name" value="Trans_reg_C"/>
    <property type="match status" value="1"/>
</dbReference>
<feature type="domain" description="OmpR/PhoB-type" evidence="11">
    <location>
        <begin position="128"/>
        <end position="224"/>
    </location>
</feature>
<dbReference type="PROSITE" id="PS50110">
    <property type="entry name" value="RESPONSE_REGULATORY"/>
    <property type="match status" value="1"/>
</dbReference>
<evidence type="ECO:0000256" key="2">
    <source>
        <dbReference type="ARBA" id="ARBA00022553"/>
    </source>
</evidence>
<evidence type="ECO:0000313" key="12">
    <source>
        <dbReference type="EMBL" id="AOT70669.1"/>
    </source>
</evidence>
<protein>
    <recommendedName>
        <fullName evidence="1">Stage 0 sporulation protein A homolog</fullName>
    </recommendedName>
</protein>
<dbReference type="FunFam" id="1.10.10.10:FF:000018">
    <property type="entry name" value="DNA-binding response regulator ResD"/>
    <property type="match status" value="1"/>
</dbReference>
<dbReference type="Gene3D" id="6.10.250.690">
    <property type="match status" value="1"/>
</dbReference>
<dbReference type="InterPro" id="IPR036388">
    <property type="entry name" value="WH-like_DNA-bd_sf"/>
</dbReference>
<dbReference type="SUPFAM" id="SSF46894">
    <property type="entry name" value="C-terminal effector domain of the bipartite response regulators"/>
    <property type="match status" value="1"/>
</dbReference>
<evidence type="ECO:0000256" key="6">
    <source>
        <dbReference type="ARBA" id="ARBA00023163"/>
    </source>
</evidence>
<feature type="domain" description="Response regulatory" evidence="10">
    <location>
        <begin position="4"/>
        <end position="117"/>
    </location>
</feature>
<dbReference type="InterPro" id="IPR011006">
    <property type="entry name" value="CheY-like_superfamily"/>
</dbReference>
<dbReference type="RefSeq" id="WP_069977680.1">
    <property type="nucleotide sequence ID" value="NZ_CP017269.1"/>
</dbReference>
<dbReference type="InterPro" id="IPR016032">
    <property type="entry name" value="Sig_transdc_resp-reg_C-effctor"/>
</dbReference>
<dbReference type="GO" id="GO:0006355">
    <property type="term" value="P:regulation of DNA-templated transcription"/>
    <property type="evidence" value="ECO:0007669"/>
    <property type="project" value="InterPro"/>
</dbReference>
<proteinExistence type="predicted"/>
<evidence type="ECO:0000256" key="8">
    <source>
        <dbReference type="PROSITE-ProRule" id="PRU00169"/>
    </source>
</evidence>
<keyword evidence="4" id="KW-0805">Transcription regulation</keyword>
<keyword evidence="13" id="KW-1185">Reference proteome</keyword>
<evidence type="ECO:0000256" key="7">
    <source>
        <dbReference type="ARBA" id="ARBA00024867"/>
    </source>
</evidence>
<sequence>MYRNLLLIEDEKRMREILVDYFKRENFTIFEADNGRAALELFETNNIHLVILDIMIPEIDGWAVCKRMRKESGVPIIMLTARSDEEDKLMGYELGADDYVTKPFSPKVLVAKSKMLLKRAEGNVVKENGLILCADIEVNKLSRTVKIDNELIELAPKEFDLLVYLIENKEMVLTRENILNHVWGYDYFGDLRTIDTHIKKLRAKLGDKAKHINTMNKVGYKFEVNR</sequence>
<gene>
    <name evidence="12" type="ORF">Gferi_14455</name>
</gene>
<dbReference type="Pfam" id="PF00072">
    <property type="entry name" value="Response_reg"/>
    <property type="match status" value="1"/>
</dbReference>